<dbReference type="GO" id="GO:0071972">
    <property type="term" value="F:peptidoglycan L,D-transpeptidase activity"/>
    <property type="evidence" value="ECO:0007669"/>
    <property type="project" value="TreeGrafter"/>
</dbReference>
<feature type="active site" description="Proton donor/acceptor" evidence="9">
    <location>
        <position position="131"/>
    </location>
</feature>
<dbReference type="InterPro" id="IPR005490">
    <property type="entry name" value="LD_TPept_cat_dom"/>
</dbReference>
<sequence length="172" mass="18966">MRTPRLTELPPATGTWLEVDVANQCLVHWQGSRPQAEWAVSTALAGTGQQEGSGCTPLGWHYVRAAIGDGLPTGTVFRGRRPTGERFSPALAEAHPHRDWILTRIIWLCGLERGFNRGGEVDSQRRYIYFHGTPPDQPMGVPRSHGCIRLSASSLLHLFSLAPPGTPVWLHD</sequence>
<accession>A0A109ULV7</accession>
<dbReference type="InterPro" id="IPR050979">
    <property type="entry name" value="LD-transpeptidase"/>
</dbReference>
<dbReference type="GO" id="GO:0071555">
    <property type="term" value="P:cell wall organization"/>
    <property type="evidence" value="ECO:0007669"/>
    <property type="project" value="UniProtKB-UniRule"/>
</dbReference>
<reference evidence="11 12" key="1">
    <citation type="journal article" date="2016" name="Genome Announc.">
        <title>Draft Genome Sequence of 'Halomonas chromatireducens' Strain AGD 8-3, a Haloalkaliphilic Chromate- and Selenite-Reducing Gammaproteobacterium.</title>
        <authorList>
            <person name="Sharko F.S."/>
            <person name="Shapovalova A.A."/>
            <person name="Tsygankova S.V."/>
            <person name="Komova A.V."/>
            <person name="Boulygina E.S."/>
            <person name="Teslyuk A.B."/>
            <person name="Gotovtsev P.M."/>
            <person name="Namsaraev Z.B."/>
            <person name="Khijniak T.V."/>
            <person name="Nedoluzhko A.V."/>
            <person name="Vasilov R.G."/>
        </authorList>
    </citation>
    <scope>NUCLEOTIDE SEQUENCE [LARGE SCALE GENOMIC DNA]</scope>
    <source>
        <strain evidence="11 12">AGD 8-3</strain>
    </source>
</reference>
<dbReference type="GO" id="GO:0008360">
    <property type="term" value="P:regulation of cell shape"/>
    <property type="evidence" value="ECO:0007669"/>
    <property type="project" value="UniProtKB-UniRule"/>
</dbReference>
<protein>
    <submittedName>
        <fullName evidence="11">L,D-transpeptidase catalytic domain</fullName>
    </submittedName>
</protein>
<evidence type="ECO:0000256" key="9">
    <source>
        <dbReference type="PROSITE-ProRule" id="PRU01373"/>
    </source>
</evidence>
<evidence type="ECO:0000259" key="10">
    <source>
        <dbReference type="PROSITE" id="PS52029"/>
    </source>
</evidence>
<comment type="similarity">
    <text evidence="2">Belongs to the YkuD family.</text>
</comment>
<dbReference type="GO" id="GO:0018104">
    <property type="term" value="P:peptidoglycan-protein cross-linking"/>
    <property type="evidence" value="ECO:0007669"/>
    <property type="project" value="TreeGrafter"/>
</dbReference>
<keyword evidence="8 9" id="KW-0961">Cell wall biogenesis/degradation</keyword>
<keyword evidence="12" id="KW-1185">Reference proteome</keyword>
<dbReference type="SUPFAM" id="SSF141523">
    <property type="entry name" value="L,D-transpeptidase catalytic domain-like"/>
    <property type="match status" value="1"/>
</dbReference>
<dbReference type="KEGG" id="hco:LOKO_02036"/>
<dbReference type="GO" id="GO:0016757">
    <property type="term" value="F:glycosyltransferase activity"/>
    <property type="evidence" value="ECO:0007669"/>
    <property type="project" value="UniProtKB-KW"/>
</dbReference>
<dbReference type="CDD" id="cd16913">
    <property type="entry name" value="YkuD_like"/>
    <property type="match status" value="1"/>
</dbReference>
<evidence type="ECO:0000256" key="5">
    <source>
        <dbReference type="ARBA" id="ARBA00022801"/>
    </source>
</evidence>
<comment type="pathway">
    <text evidence="1 9">Cell wall biogenesis; peptidoglycan biosynthesis.</text>
</comment>
<feature type="active site" description="Nucleophile" evidence="9">
    <location>
        <position position="147"/>
    </location>
</feature>
<evidence type="ECO:0000256" key="6">
    <source>
        <dbReference type="ARBA" id="ARBA00022960"/>
    </source>
</evidence>
<dbReference type="InterPro" id="IPR038063">
    <property type="entry name" value="Transpep_catalytic_dom"/>
</dbReference>
<dbReference type="UniPathway" id="UPA00219"/>
<keyword evidence="6 9" id="KW-0133">Cell shape</keyword>
<dbReference type="Proteomes" id="UP000063387">
    <property type="component" value="Chromosome"/>
</dbReference>
<evidence type="ECO:0000313" key="11">
    <source>
        <dbReference type="EMBL" id="AMD01103.1"/>
    </source>
</evidence>
<dbReference type="RefSeq" id="WP_066448437.1">
    <property type="nucleotide sequence ID" value="NZ_CP014226.1"/>
</dbReference>
<evidence type="ECO:0000313" key="12">
    <source>
        <dbReference type="Proteomes" id="UP000063387"/>
    </source>
</evidence>
<dbReference type="PROSITE" id="PS52029">
    <property type="entry name" value="LD_TPASE"/>
    <property type="match status" value="1"/>
</dbReference>
<feature type="domain" description="L,D-TPase catalytic" evidence="10">
    <location>
        <begin position="15"/>
        <end position="171"/>
    </location>
</feature>
<evidence type="ECO:0000256" key="2">
    <source>
        <dbReference type="ARBA" id="ARBA00005992"/>
    </source>
</evidence>
<evidence type="ECO:0000256" key="3">
    <source>
        <dbReference type="ARBA" id="ARBA00022676"/>
    </source>
</evidence>
<gene>
    <name evidence="11" type="ORF">LOKO_02036</name>
</gene>
<evidence type="ECO:0000256" key="8">
    <source>
        <dbReference type="ARBA" id="ARBA00023316"/>
    </source>
</evidence>
<reference evidence="11 12" key="2">
    <citation type="submission" date="2016-02" db="EMBL/GenBank/DDBJ databases">
        <authorList>
            <person name="Wen L."/>
            <person name="He K."/>
            <person name="Yang H."/>
        </authorList>
    </citation>
    <scope>NUCLEOTIDE SEQUENCE [LARGE SCALE GENOMIC DNA]</scope>
    <source>
        <strain evidence="11 12">AGD 8-3</strain>
    </source>
</reference>
<keyword evidence="7 9" id="KW-0573">Peptidoglycan synthesis</keyword>
<dbReference type="OrthoDB" id="9787225at2"/>
<evidence type="ECO:0000256" key="7">
    <source>
        <dbReference type="ARBA" id="ARBA00022984"/>
    </source>
</evidence>
<dbReference type="AlphaFoldDB" id="A0A109ULV7"/>
<dbReference type="STRING" id="507626.LOKO_02036"/>
<keyword evidence="3" id="KW-0328">Glycosyltransferase</keyword>
<evidence type="ECO:0000256" key="4">
    <source>
        <dbReference type="ARBA" id="ARBA00022679"/>
    </source>
</evidence>
<keyword evidence="4" id="KW-0808">Transferase</keyword>
<dbReference type="PANTHER" id="PTHR30582:SF24">
    <property type="entry name" value="L,D-TRANSPEPTIDASE ERFK_SRFK-RELATED"/>
    <property type="match status" value="1"/>
</dbReference>
<keyword evidence="5" id="KW-0378">Hydrolase</keyword>
<proteinExistence type="inferred from homology"/>
<dbReference type="GO" id="GO:0005576">
    <property type="term" value="C:extracellular region"/>
    <property type="evidence" value="ECO:0007669"/>
    <property type="project" value="TreeGrafter"/>
</dbReference>
<evidence type="ECO:0000256" key="1">
    <source>
        <dbReference type="ARBA" id="ARBA00004752"/>
    </source>
</evidence>
<dbReference type="EMBL" id="CP014226">
    <property type="protein sequence ID" value="AMD01103.1"/>
    <property type="molecule type" value="Genomic_DNA"/>
</dbReference>
<organism evidence="11 12">
    <name type="scientific">Halomonas chromatireducens</name>
    <dbReference type="NCBI Taxonomy" id="507626"/>
    <lineage>
        <taxon>Bacteria</taxon>
        <taxon>Pseudomonadati</taxon>
        <taxon>Pseudomonadota</taxon>
        <taxon>Gammaproteobacteria</taxon>
        <taxon>Oceanospirillales</taxon>
        <taxon>Halomonadaceae</taxon>
        <taxon>Halomonas</taxon>
    </lineage>
</organism>
<dbReference type="Pfam" id="PF03734">
    <property type="entry name" value="YkuD"/>
    <property type="match status" value="1"/>
</dbReference>
<dbReference type="Gene3D" id="2.40.440.10">
    <property type="entry name" value="L,D-transpeptidase catalytic domain-like"/>
    <property type="match status" value="1"/>
</dbReference>
<dbReference type="PANTHER" id="PTHR30582">
    <property type="entry name" value="L,D-TRANSPEPTIDASE"/>
    <property type="match status" value="1"/>
</dbReference>
<dbReference type="PATRIC" id="fig|507626.3.peg.2030"/>
<name>A0A109ULV7_9GAMM</name>